<sequence>MELSIYNQFQRDVLKDICSERLCFIKFVRRGYTKKGVIFHVYEIKTIGLDKYIKESYFVYLDWLKKDYPRFR</sequence>
<accession>A0A222NP87</accession>
<reference evidence="1 2" key="1">
    <citation type="journal article" date="2017" name="Proc. Natl. Acad. Sci. U.S.A.">
        <title>Virus found in a boreal lake links ssDNA and dsDNA viruses.</title>
        <authorList>
            <person name="Laanto E."/>
            <person name="Mantynen S."/>
            <person name="De Colibus L."/>
            <person name="Marjakangas J."/>
            <person name="Gillum A."/>
            <person name="Stuart D.I."/>
            <person name="Ravantti J.J."/>
            <person name="Huiskonen J.T."/>
            <person name="Sundberg L.R."/>
        </authorList>
    </citation>
    <scope>NUCLEOTIDE SEQUENCE [LARGE SCALE GENOMIC DNA]</scope>
</reference>
<protein>
    <submittedName>
        <fullName evidence="1">Uncharacterized protein</fullName>
    </submittedName>
</protein>
<dbReference type="GeneID" id="54981319"/>
<dbReference type="Proteomes" id="UP000225886">
    <property type="component" value="Segment"/>
</dbReference>
<name>A0A222NP87_9VIRU</name>
<dbReference type="EMBL" id="MF361639">
    <property type="protein sequence ID" value="ASQ41226.1"/>
    <property type="molecule type" value="Genomic_DNA"/>
</dbReference>
<organism evidence="1 2">
    <name type="scientific">Flavobacterium phage FLiP</name>
    <dbReference type="NCBI Taxonomy" id="2023716"/>
    <lineage>
        <taxon>Viruses</taxon>
        <taxon>Varidnaviria</taxon>
        <taxon>Abadenavirae</taxon>
        <taxon>Produgelaviricota</taxon>
        <taxon>Ainoaviricetes</taxon>
        <taxon>Lautamovirales</taxon>
        <taxon>Finnlakeviridae</taxon>
        <taxon>Finnlakevirus</taxon>
        <taxon>Finnlakevirus FLiP</taxon>
    </lineage>
</organism>
<evidence type="ECO:0000313" key="1">
    <source>
        <dbReference type="EMBL" id="ASQ41226.1"/>
    </source>
</evidence>
<keyword evidence="2" id="KW-1185">Reference proteome</keyword>
<dbReference type="KEGG" id="vg:54981319"/>
<evidence type="ECO:0000313" key="2">
    <source>
        <dbReference type="Proteomes" id="UP000225886"/>
    </source>
</evidence>
<dbReference type="RefSeq" id="YP_009791149.1">
    <property type="nucleotide sequence ID" value="NC_047837.1"/>
</dbReference>
<proteinExistence type="predicted"/>